<dbReference type="InParanoid" id="B5Y3P6"/>
<keyword evidence="3 7" id="KW-0853">WD repeat</keyword>
<keyword evidence="2" id="KW-0698">rRNA processing</keyword>
<accession>B5Y3P6</accession>
<dbReference type="PANTHER" id="PTHR18359">
    <property type="entry name" value="WD-REPEAT PROTEIN-RELATED"/>
    <property type="match status" value="1"/>
</dbReference>
<keyword evidence="5" id="KW-0539">Nucleus</keyword>
<dbReference type="Pfam" id="PF07676">
    <property type="entry name" value="PD40"/>
    <property type="match status" value="1"/>
</dbReference>
<feature type="non-terminal residue" evidence="8">
    <location>
        <position position="437"/>
    </location>
</feature>
<name>B5Y3P6_PHATC</name>
<dbReference type="eggNOG" id="KOG2055">
    <property type="taxonomic scope" value="Eukaryota"/>
</dbReference>
<dbReference type="Gene3D" id="2.130.10.10">
    <property type="entry name" value="YVTN repeat-like/Quinoprotein amine dehydrogenase"/>
    <property type="match status" value="1"/>
</dbReference>
<dbReference type="EMBL" id="CP001141">
    <property type="protein sequence ID" value="ACI65164.1"/>
    <property type="molecule type" value="Genomic_DNA"/>
</dbReference>
<dbReference type="GO" id="GO:0006364">
    <property type="term" value="P:rRNA processing"/>
    <property type="evidence" value="ECO:0007669"/>
    <property type="project" value="UniProtKB-KW"/>
</dbReference>
<keyword evidence="8" id="KW-0456">Lyase</keyword>
<dbReference type="RefSeq" id="XP_002185694.1">
    <property type="nucleotide sequence ID" value="XM_002185658.1"/>
</dbReference>
<protein>
    <submittedName>
        <fullName evidence="8">Anthranilate synthase. anthranilate synthetase. chorismate lyase</fullName>
    </submittedName>
</protein>
<gene>
    <name evidence="8" type="ORF">PHATR_1682</name>
</gene>
<dbReference type="GO" id="GO:0016829">
    <property type="term" value="F:lyase activity"/>
    <property type="evidence" value="ECO:0007669"/>
    <property type="project" value="UniProtKB-KW"/>
</dbReference>
<comment type="subcellular location">
    <subcellularLocation>
        <location evidence="1">Nucleus</location>
        <location evidence="1">Nucleolus</location>
    </subcellularLocation>
</comment>
<dbReference type="PROSITE" id="PS50294">
    <property type="entry name" value="WD_REPEATS_REGION"/>
    <property type="match status" value="1"/>
</dbReference>
<dbReference type="InterPro" id="IPR015943">
    <property type="entry name" value="WD40/YVTN_repeat-like_dom_sf"/>
</dbReference>
<comment type="similarity">
    <text evidence="6">Belongs to the WD repeat UTP18 family.</text>
</comment>
<evidence type="ECO:0000256" key="1">
    <source>
        <dbReference type="ARBA" id="ARBA00004604"/>
    </source>
</evidence>
<evidence type="ECO:0000313" key="9">
    <source>
        <dbReference type="Proteomes" id="UP000000759"/>
    </source>
</evidence>
<dbReference type="Proteomes" id="UP000000759">
    <property type="component" value="Chromosome 11"/>
</dbReference>
<dbReference type="OrthoDB" id="1935146at2759"/>
<dbReference type="InterPro" id="IPR011659">
    <property type="entry name" value="WD40"/>
</dbReference>
<dbReference type="GeneID" id="7204526"/>
<evidence type="ECO:0000313" key="8">
    <source>
        <dbReference type="EMBL" id="ACI65164.1"/>
    </source>
</evidence>
<sequence length="437" mass="48656">RPDEPAWVDEDDVGLEVNLLATSRLRKLRKSKAEVAALALCGTDLEERLRQRYQRTTQATARTDWARLSDSSTLIDKDAGNNDEDSDSDFKSLSTSLLLHSTSTRRLPPNTLNLVRCPDANQSDPNQSVLQAVHFHPASDADQPLLLTAGLDKTLRFFQVGVDKSEKVHGIHFPKLPIYSASFLGSSGNVVVSGRRSFFYIYDTVAGKLELIPKILGREERSLEKCFPSPDGRTIAFVGNDGYIILFDAHAKQWIADLKISGSVRAITFTPDGEYILASGSDGEIYRWDLRTRRCVERFTNQDGTITSYLAASSRHLAVGAESGVVNMFSEHSMGYRAVGHVVVSERNPMKSILNLHTSADMVRFNGDGQILAFSSRREKNSMKLLHVPSATVFSNWPTSKTPLGFVWSMDFSPESKYLAVGNDKGKCLLYRLMHYQ</sequence>
<feature type="repeat" description="WD" evidence="7">
    <location>
        <begin position="261"/>
        <end position="298"/>
    </location>
</feature>
<evidence type="ECO:0000256" key="4">
    <source>
        <dbReference type="ARBA" id="ARBA00022737"/>
    </source>
</evidence>
<evidence type="ECO:0000256" key="7">
    <source>
        <dbReference type="PROSITE-ProRule" id="PRU00221"/>
    </source>
</evidence>
<dbReference type="AlphaFoldDB" id="B5Y3P6"/>
<dbReference type="GO" id="GO:0034388">
    <property type="term" value="C:Pwp2p-containing subcomplex of 90S preribosome"/>
    <property type="evidence" value="ECO:0007669"/>
    <property type="project" value="TreeGrafter"/>
</dbReference>
<proteinExistence type="inferred from homology"/>
<dbReference type="GO" id="GO:0032040">
    <property type="term" value="C:small-subunit processome"/>
    <property type="evidence" value="ECO:0007669"/>
    <property type="project" value="TreeGrafter"/>
</dbReference>
<dbReference type="SMART" id="SM00320">
    <property type="entry name" value="WD40"/>
    <property type="match status" value="6"/>
</dbReference>
<evidence type="ECO:0000256" key="3">
    <source>
        <dbReference type="ARBA" id="ARBA00022574"/>
    </source>
</evidence>
<dbReference type="SUPFAM" id="SSF50978">
    <property type="entry name" value="WD40 repeat-like"/>
    <property type="match status" value="1"/>
</dbReference>
<reference evidence="9" key="2">
    <citation type="submission" date="2008-08" db="EMBL/GenBank/DDBJ databases">
        <authorList>
            <consortium name="Diatom Consortium"/>
            <person name="Grigoriev I."/>
            <person name="Grimwood J."/>
            <person name="Kuo A."/>
            <person name="Otillar R.P."/>
            <person name="Salamov A."/>
            <person name="Detter J.C."/>
            <person name="Lindquist E."/>
            <person name="Shapiro H."/>
            <person name="Lucas S."/>
            <person name="Glavina del Rio T."/>
            <person name="Pitluck S."/>
            <person name="Rokhsar D."/>
            <person name="Bowler C."/>
        </authorList>
    </citation>
    <scope>GENOME REANNOTATION</scope>
    <source>
        <strain evidence="9">CCAP 1055/1</strain>
    </source>
</reference>
<keyword evidence="4" id="KW-0677">Repeat</keyword>
<keyword evidence="9" id="KW-1185">Reference proteome</keyword>
<feature type="non-terminal residue" evidence="8">
    <location>
        <position position="1"/>
    </location>
</feature>
<dbReference type="KEGG" id="pti:PHATR_1682"/>
<dbReference type="Pfam" id="PF00400">
    <property type="entry name" value="WD40"/>
    <property type="match status" value="2"/>
</dbReference>
<dbReference type="PROSITE" id="PS50082">
    <property type="entry name" value="WD_REPEATS_2"/>
    <property type="match status" value="1"/>
</dbReference>
<reference evidence="8 9" key="1">
    <citation type="journal article" date="2008" name="Nature">
        <title>The Phaeodactylum genome reveals the evolutionary history of diatom genomes.</title>
        <authorList>
            <person name="Bowler C."/>
            <person name="Allen A.E."/>
            <person name="Badger J.H."/>
            <person name="Grimwood J."/>
            <person name="Jabbari K."/>
            <person name="Kuo A."/>
            <person name="Maheswari U."/>
            <person name="Martens C."/>
            <person name="Maumus F."/>
            <person name="Otillar R.P."/>
            <person name="Rayko E."/>
            <person name="Salamov A."/>
            <person name="Vandepoele K."/>
            <person name="Beszteri B."/>
            <person name="Gruber A."/>
            <person name="Heijde M."/>
            <person name="Katinka M."/>
            <person name="Mock T."/>
            <person name="Valentin K."/>
            <person name="Verret F."/>
            <person name="Berges J.A."/>
            <person name="Brownlee C."/>
            <person name="Cadoret J.P."/>
            <person name="Chiovitti A."/>
            <person name="Choi C.J."/>
            <person name="Coesel S."/>
            <person name="De Martino A."/>
            <person name="Detter J.C."/>
            <person name="Durkin C."/>
            <person name="Falciatore A."/>
            <person name="Fournet J."/>
            <person name="Haruta M."/>
            <person name="Huysman M.J."/>
            <person name="Jenkins B.D."/>
            <person name="Jiroutova K."/>
            <person name="Jorgensen R.E."/>
            <person name="Joubert Y."/>
            <person name="Kaplan A."/>
            <person name="Kroger N."/>
            <person name="Kroth P.G."/>
            <person name="La Roche J."/>
            <person name="Lindquist E."/>
            <person name="Lommer M."/>
            <person name="Martin-Jezequel V."/>
            <person name="Lopez P.J."/>
            <person name="Lucas S."/>
            <person name="Mangogna M."/>
            <person name="McGinnis K."/>
            <person name="Medlin L.K."/>
            <person name="Montsant A."/>
            <person name="Oudot-Le Secq M.P."/>
            <person name="Napoli C."/>
            <person name="Obornik M."/>
            <person name="Parker M.S."/>
            <person name="Petit J.L."/>
            <person name="Porcel B.M."/>
            <person name="Poulsen N."/>
            <person name="Robison M."/>
            <person name="Rychlewski L."/>
            <person name="Rynearson T.A."/>
            <person name="Schmutz J."/>
            <person name="Shapiro H."/>
            <person name="Siaut M."/>
            <person name="Stanley M."/>
            <person name="Sussman M.R."/>
            <person name="Taylor A.R."/>
            <person name="Vardi A."/>
            <person name="von Dassow P."/>
            <person name="Vyverman W."/>
            <person name="Willis A."/>
            <person name="Wyrwicz L.S."/>
            <person name="Rokhsar D.S."/>
            <person name="Weissenbach J."/>
            <person name="Armbrust E.V."/>
            <person name="Green B.R."/>
            <person name="Van de Peer Y."/>
            <person name="Grigoriev I.V."/>
        </authorList>
    </citation>
    <scope>NUCLEOTIDE SEQUENCE [LARGE SCALE GENOMIC DNA]</scope>
    <source>
        <strain evidence="8 9">CCAP 1055/1</strain>
    </source>
</reference>
<evidence type="ECO:0000256" key="2">
    <source>
        <dbReference type="ARBA" id="ARBA00022552"/>
    </source>
</evidence>
<dbReference type="InterPro" id="IPR036322">
    <property type="entry name" value="WD40_repeat_dom_sf"/>
</dbReference>
<evidence type="ECO:0000256" key="6">
    <source>
        <dbReference type="ARBA" id="ARBA00025767"/>
    </source>
</evidence>
<dbReference type="InterPro" id="IPR001680">
    <property type="entry name" value="WD40_rpt"/>
</dbReference>
<organism evidence="8 9">
    <name type="scientific">Phaeodactylum tricornutum (strain CCAP 1055/1)</name>
    <dbReference type="NCBI Taxonomy" id="556484"/>
    <lineage>
        <taxon>Eukaryota</taxon>
        <taxon>Sar</taxon>
        <taxon>Stramenopiles</taxon>
        <taxon>Ochrophyta</taxon>
        <taxon>Bacillariophyta</taxon>
        <taxon>Bacillariophyceae</taxon>
        <taxon>Bacillariophycidae</taxon>
        <taxon>Naviculales</taxon>
        <taxon>Phaeodactylaceae</taxon>
        <taxon>Phaeodactylum</taxon>
    </lineage>
</organism>
<dbReference type="InterPro" id="IPR045161">
    <property type="entry name" value="Utp18"/>
</dbReference>
<dbReference type="PaxDb" id="2850-Phatr13428"/>
<dbReference type="HOGENOM" id="CLU_011055_3_0_1"/>
<evidence type="ECO:0000256" key="5">
    <source>
        <dbReference type="ARBA" id="ARBA00023242"/>
    </source>
</evidence>
<dbReference type="PANTHER" id="PTHR18359:SF0">
    <property type="entry name" value="U3 SMALL NUCLEOLAR RNA-ASSOCIATED PROTEIN 18 HOMOLOG"/>
    <property type="match status" value="1"/>
</dbReference>
<dbReference type="STRING" id="556484.B5Y3P6"/>